<feature type="domain" description="G-protein coupled receptors family 2 profile 2" evidence="19">
    <location>
        <begin position="857"/>
        <end position="1098"/>
    </location>
</feature>
<evidence type="ECO:0000256" key="14">
    <source>
        <dbReference type="SAM" id="MobiDB-lite"/>
    </source>
</evidence>
<keyword evidence="9 15" id="KW-0472">Membrane</keyword>
<dbReference type="Gene3D" id="2.20.100.10">
    <property type="entry name" value="Thrombospondin type-1 (TSP1) repeat"/>
    <property type="match status" value="3"/>
</dbReference>
<evidence type="ECO:0000259" key="19">
    <source>
        <dbReference type="PROSITE" id="PS50261"/>
    </source>
</evidence>
<feature type="transmembrane region" description="Helical" evidence="15">
    <location>
        <begin position="859"/>
        <end position="881"/>
    </location>
</feature>
<dbReference type="GO" id="GO:0014069">
    <property type="term" value="C:postsynaptic density"/>
    <property type="evidence" value="ECO:0007669"/>
    <property type="project" value="TreeGrafter"/>
</dbReference>
<dbReference type="InterPro" id="IPR036383">
    <property type="entry name" value="TSP1_rpt_sf"/>
</dbReference>
<dbReference type="SUPFAM" id="SSF82895">
    <property type="entry name" value="TSP-1 type 1 repeat"/>
    <property type="match status" value="3"/>
</dbReference>
<evidence type="ECO:0008006" key="22">
    <source>
        <dbReference type="Google" id="ProtNLM"/>
    </source>
</evidence>
<dbReference type="GO" id="GO:0016525">
    <property type="term" value="P:negative regulation of angiogenesis"/>
    <property type="evidence" value="ECO:0007669"/>
    <property type="project" value="InterPro"/>
</dbReference>
<feature type="transmembrane region" description="Helical" evidence="15">
    <location>
        <begin position="962"/>
        <end position="981"/>
    </location>
</feature>
<dbReference type="Pfam" id="PF00002">
    <property type="entry name" value="7tm_2"/>
    <property type="match status" value="1"/>
</dbReference>
<evidence type="ECO:0000259" key="18">
    <source>
        <dbReference type="PROSITE" id="PS50227"/>
    </source>
</evidence>
<feature type="compositionally biased region" description="Polar residues" evidence="14">
    <location>
        <begin position="1455"/>
        <end position="1473"/>
    </location>
</feature>
<feature type="region of interest" description="Disordered" evidence="14">
    <location>
        <begin position="1406"/>
        <end position="1473"/>
    </location>
</feature>
<dbReference type="Pfam" id="PF00090">
    <property type="entry name" value="TSP_1"/>
    <property type="match status" value="3"/>
</dbReference>
<keyword evidence="3" id="KW-0597">Phosphoprotein</keyword>
<evidence type="ECO:0000313" key="21">
    <source>
        <dbReference type="Proteomes" id="UP000694388"/>
    </source>
</evidence>
<evidence type="ECO:0000256" key="11">
    <source>
        <dbReference type="ARBA" id="ARBA00023170"/>
    </source>
</evidence>
<sequence length="1473" mass="162713">MPEARRTALLLLAHCCCCCLTSLAPEPMASTCWQSTRDISGGAFSLRVHTMEDSCGWVVVNPKPRTSTVFVWISKGAHTCSRYLLLTSDLETLPPKPSEPQTDMCAEPASTILLASRARYLHLRLKSRNVTRDSIPPVPPQVLLEYITLNDADRDSGCRALCAWVRRCTHHPEMVQMPRSCDPRGIVDKGTGHPTACRLNYTGGPVRPPQSHDCHNSSESNGLPTWRLWSSWCPCLSQCLMGKKELRTSCSFQCGGHVACLSLFRNWRHCGSSSCSNRSSQVGNVPHKLSVRSVPAEYADELNYRSTWPLNPRTGEWSTDTWSRWSSCSVSCGHGSQLRTRSCQSSTHDQHCGGPLRESRSCNSTQPCPVHGVWDEWSPWSLCSTTCGRGFRDRSRSCAHPIHGGQPCDGYDRQTRSCNIALCPIDGHWSKWTSWSLCSVTCGNGTRQRTRDCHGPAFGGSDCRGPWAEERPCSNAACTEFTEAIRRCKDQNCPALHGFCKEETLQGLTWKKTSVGKSAINRCPSNATGIITRPCSLDSSSTPYWQKPSFARCISHNYRRLIQSIVRQTIKGKKTVNVDEISGIIKELLDLSSQKKSYSGDLLVSMEVLKNITQTIQQTGYSPSSEDIQNYVQVLSNLLWIENKGKWEEAQQLYLASLDFVKIVEDFIQIISTTVKAVHTSYLITENIVISIRKLFVMEETRDMTFPTKARRGMVSWVRNSEDKVFMSKETLSKLTTGMQESAVVGNVLYKNLGSILPTPPNGSTVNSRIVSVTINPPPKSLVPPLEIMFSHLHNVSSTSYCVLWDGPKLDGGWSQDGCTAAFSDASHTRCACERASTYAIFTTLSNRKDMVRGGISSLSLAAGCVVSSLALTFLIIAYCIFWRAIKSDRSVILINFCVSIISSNILILIGQTQVHNKVTCSLIAGLLHFFFLASFCWVLTEAWQSYMAVIGRLRSKIIRKRFLCLGWGLPALVVAISIGFTKTKGYGTANYCWLSLEGGLLYAFVGPAAVVVLVNMIIGILVFNKLVSKEGIPDKRLKHRAGASLWSSCVVLPLLALTWMSAVLAITDKRSGLFQILFALFDSLQGIVIVIVHCILRKEVQDALKCRLRSSHDQVNGDSSASFPNGHVQIMSDFEKDVDLACRSVLRKDINTCRQTACKTTVSTTLSSFADEAFDKKDFSEVVGSPSRGIIPAGLMPDVQLLGPPNYMAPLGGSASIALVEGPWGEPETSEPKPTGLFAGTNKTELQIASDLEFTTAQRRALESDYVILPRGTTAPAAHFKASPQDLATHGILLGPVMEPSFEPGLPVATLAPVPSSAKAFTRTSLEHPFDLHSIFQGLLGKVSSTERKETTLAALRSETSSNVSISSLERRKPRYSELDFEKIMRTRKRHQEMFQELSQKFQSVEKADESPRNELVGMQSPSKVTWESMHRSSPQPYLEPHSQTELPGIEWENPSTSIPLNGNDSDIQTEV</sequence>
<dbReference type="Gene3D" id="1.20.1070.10">
    <property type="entry name" value="Rhodopsin 7-helix transmembrane proteins"/>
    <property type="match status" value="1"/>
</dbReference>
<evidence type="ECO:0000256" key="9">
    <source>
        <dbReference type="ARBA" id="ARBA00023136"/>
    </source>
</evidence>
<keyword evidence="4 15" id="KW-0812">Transmembrane</keyword>
<dbReference type="PROSITE" id="PS50261">
    <property type="entry name" value="G_PROTEIN_RECEP_F2_4"/>
    <property type="match status" value="1"/>
</dbReference>
<dbReference type="GeneTree" id="ENSGT00940000155081"/>
<dbReference type="InterPro" id="IPR017981">
    <property type="entry name" value="GPCR_2-like_7TM"/>
</dbReference>
<feature type="domain" description="G-protein coupled receptors family 2 profile 1" evidence="18">
    <location>
        <begin position="487"/>
        <end position="557"/>
    </location>
</feature>
<keyword evidence="8" id="KW-0297">G-protein coupled receptor</keyword>
<evidence type="ECO:0000256" key="4">
    <source>
        <dbReference type="ARBA" id="ARBA00022692"/>
    </source>
</evidence>
<feature type="transmembrane region" description="Helical" evidence="15">
    <location>
        <begin position="893"/>
        <end position="911"/>
    </location>
</feature>
<name>A0A8C4X239_EPTBU</name>
<keyword evidence="12" id="KW-0325">Glycoprotein</keyword>
<feature type="transmembrane region" description="Helical" evidence="15">
    <location>
        <begin position="1073"/>
        <end position="1097"/>
    </location>
</feature>
<keyword evidence="11" id="KW-0675">Receptor</keyword>
<keyword evidence="7 15" id="KW-1133">Transmembrane helix</keyword>
<dbReference type="InterPro" id="IPR000203">
    <property type="entry name" value="GPS"/>
</dbReference>
<keyword evidence="13" id="KW-0807">Transducer</keyword>
<dbReference type="Pfam" id="PF16489">
    <property type="entry name" value="GAIN"/>
    <property type="match status" value="1"/>
</dbReference>
<dbReference type="InterPro" id="IPR001879">
    <property type="entry name" value="GPCR_2_extracellular_dom"/>
</dbReference>
<evidence type="ECO:0000313" key="20">
    <source>
        <dbReference type="Ensembl" id="ENSEBUP00000027102.1"/>
    </source>
</evidence>
<feature type="transmembrane region" description="Helical" evidence="15">
    <location>
        <begin position="1001"/>
        <end position="1024"/>
    </location>
</feature>
<dbReference type="GO" id="GO:0005886">
    <property type="term" value="C:plasma membrane"/>
    <property type="evidence" value="ECO:0007669"/>
    <property type="project" value="UniProtKB-SubCell"/>
</dbReference>
<dbReference type="Gene3D" id="4.10.1240.10">
    <property type="entry name" value="GPCR, family 2, extracellular hormone receptor domain"/>
    <property type="match status" value="1"/>
</dbReference>
<dbReference type="InterPro" id="IPR000884">
    <property type="entry name" value="TSP1_rpt"/>
</dbReference>
<dbReference type="InterPro" id="IPR046338">
    <property type="entry name" value="GAIN_dom_sf"/>
</dbReference>
<dbReference type="GO" id="GO:0043652">
    <property type="term" value="P:engulfment of apoptotic cell"/>
    <property type="evidence" value="ECO:0007669"/>
    <property type="project" value="TreeGrafter"/>
</dbReference>
<keyword evidence="5 16" id="KW-0732">Signal</keyword>
<dbReference type="FunFam" id="1.20.1070.10:FF:000016">
    <property type="entry name" value="Adhesion G protein-coupled receptor B2"/>
    <property type="match status" value="1"/>
</dbReference>
<dbReference type="Ensembl" id="ENSEBUT00000027678.1">
    <property type="protein sequence ID" value="ENSEBUP00000027102.1"/>
    <property type="gene ID" value="ENSEBUG00000016646.1"/>
</dbReference>
<accession>A0A8C4X239</accession>
<keyword evidence="2" id="KW-1003">Cell membrane</keyword>
<comment type="subcellular location">
    <subcellularLocation>
        <location evidence="1">Cell membrane</location>
        <topology evidence="1">Multi-pass membrane protein</topology>
    </subcellularLocation>
</comment>
<evidence type="ECO:0000256" key="13">
    <source>
        <dbReference type="ARBA" id="ARBA00023224"/>
    </source>
</evidence>
<dbReference type="Gene3D" id="1.25.40.610">
    <property type="match status" value="1"/>
</dbReference>
<dbReference type="Gene3D" id="2.60.220.50">
    <property type="match status" value="1"/>
</dbReference>
<dbReference type="SUPFAM" id="SSF81321">
    <property type="entry name" value="Family A G protein-coupled receptor-like"/>
    <property type="match status" value="1"/>
</dbReference>
<dbReference type="InterPro" id="IPR008077">
    <property type="entry name" value="GPCR_2_brain_angio_inhib"/>
</dbReference>
<feature type="transmembrane region" description="Helical" evidence="15">
    <location>
        <begin position="923"/>
        <end position="941"/>
    </location>
</feature>
<dbReference type="Proteomes" id="UP000694388">
    <property type="component" value="Unplaced"/>
</dbReference>
<dbReference type="PANTHER" id="PTHR12011">
    <property type="entry name" value="ADHESION G-PROTEIN COUPLED RECEPTOR"/>
    <property type="match status" value="1"/>
</dbReference>
<evidence type="ECO:0000256" key="16">
    <source>
        <dbReference type="SAM" id="SignalP"/>
    </source>
</evidence>
<evidence type="ECO:0000256" key="7">
    <source>
        <dbReference type="ARBA" id="ARBA00022989"/>
    </source>
</evidence>
<feature type="signal peptide" evidence="16">
    <location>
        <begin position="1"/>
        <end position="23"/>
    </location>
</feature>
<dbReference type="PROSITE" id="PS50227">
    <property type="entry name" value="G_PROTEIN_RECEP_F2_3"/>
    <property type="match status" value="1"/>
</dbReference>
<dbReference type="PRINTS" id="PR01694">
    <property type="entry name" value="BAIPRECURSOR"/>
</dbReference>
<dbReference type="FunFam" id="2.20.100.10:FF:000004">
    <property type="entry name" value="Adhesion G protein-coupled receptor B2"/>
    <property type="match status" value="1"/>
</dbReference>
<evidence type="ECO:0000256" key="1">
    <source>
        <dbReference type="ARBA" id="ARBA00004651"/>
    </source>
</evidence>
<feature type="compositionally biased region" description="Polar residues" evidence="14">
    <location>
        <begin position="1421"/>
        <end position="1447"/>
    </location>
</feature>
<dbReference type="GO" id="GO:0004930">
    <property type="term" value="F:G protein-coupled receptor activity"/>
    <property type="evidence" value="ECO:0007669"/>
    <property type="project" value="UniProtKB-KW"/>
</dbReference>
<feature type="transmembrane region" description="Helical" evidence="15">
    <location>
        <begin position="1045"/>
        <end position="1067"/>
    </location>
</feature>
<dbReference type="SMART" id="SM00209">
    <property type="entry name" value="TSP1"/>
    <property type="match status" value="3"/>
</dbReference>
<dbReference type="SMART" id="SM00008">
    <property type="entry name" value="HormR"/>
    <property type="match status" value="1"/>
</dbReference>
<evidence type="ECO:0000259" key="17">
    <source>
        <dbReference type="PROSITE" id="PS50221"/>
    </source>
</evidence>
<evidence type="ECO:0000256" key="10">
    <source>
        <dbReference type="ARBA" id="ARBA00023157"/>
    </source>
</evidence>
<organism evidence="20 21">
    <name type="scientific">Eptatretus burgeri</name>
    <name type="common">Inshore hagfish</name>
    <dbReference type="NCBI Taxonomy" id="7764"/>
    <lineage>
        <taxon>Eukaryota</taxon>
        <taxon>Metazoa</taxon>
        <taxon>Chordata</taxon>
        <taxon>Craniata</taxon>
        <taxon>Vertebrata</taxon>
        <taxon>Cyclostomata</taxon>
        <taxon>Myxini</taxon>
        <taxon>Myxiniformes</taxon>
        <taxon>Myxinidae</taxon>
        <taxon>Eptatretinae</taxon>
        <taxon>Eptatretus</taxon>
    </lineage>
</organism>
<evidence type="ECO:0000256" key="12">
    <source>
        <dbReference type="ARBA" id="ARBA00023180"/>
    </source>
</evidence>
<keyword evidence="10" id="KW-1015">Disulfide bond</keyword>
<dbReference type="InterPro" id="IPR032471">
    <property type="entry name" value="AGRL2-4_GAIN_subdom_A"/>
</dbReference>
<dbReference type="PROSITE" id="PS50092">
    <property type="entry name" value="TSP1"/>
    <property type="match status" value="3"/>
</dbReference>
<keyword evidence="21" id="KW-1185">Reference proteome</keyword>
<reference evidence="20" key="2">
    <citation type="submission" date="2025-09" db="UniProtKB">
        <authorList>
            <consortium name="Ensembl"/>
        </authorList>
    </citation>
    <scope>IDENTIFICATION</scope>
</reference>
<dbReference type="InterPro" id="IPR036445">
    <property type="entry name" value="GPCR_2_extracell_dom_sf"/>
</dbReference>
<evidence type="ECO:0000256" key="6">
    <source>
        <dbReference type="ARBA" id="ARBA00022737"/>
    </source>
</evidence>
<dbReference type="PANTHER" id="PTHR12011:SF39">
    <property type="entry name" value="ADHESION G PROTEIN-COUPLED RECEPTOR B1"/>
    <property type="match status" value="1"/>
</dbReference>
<feature type="domain" description="GAIN-B" evidence="17">
    <location>
        <begin position="679"/>
        <end position="849"/>
    </location>
</feature>
<dbReference type="FunFam" id="2.20.100.10:FF:000003">
    <property type="entry name" value="Adhesion G protein-coupled receptor B2"/>
    <property type="match status" value="1"/>
</dbReference>
<keyword evidence="6" id="KW-0677">Repeat</keyword>
<dbReference type="GO" id="GO:0030425">
    <property type="term" value="C:dendrite"/>
    <property type="evidence" value="ECO:0007669"/>
    <property type="project" value="TreeGrafter"/>
</dbReference>
<evidence type="ECO:0000256" key="3">
    <source>
        <dbReference type="ARBA" id="ARBA00022553"/>
    </source>
</evidence>
<evidence type="ECO:0000256" key="2">
    <source>
        <dbReference type="ARBA" id="ARBA00022475"/>
    </source>
</evidence>
<evidence type="ECO:0000256" key="5">
    <source>
        <dbReference type="ARBA" id="ARBA00022729"/>
    </source>
</evidence>
<proteinExistence type="predicted"/>
<reference evidence="20" key="1">
    <citation type="submission" date="2025-08" db="UniProtKB">
        <authorList>
            <consortium name="Ensembl"/>
        </authorList>
    </citation>
    <scope>IDENTIFICATION</scope>
</reference>
<dbReference type="GO" id="GO:0007166">
    <property type="term" value="P:cell surface receptor signaling pathway"/>
    <property type="evidence" value="ECO:0007669"/>
    <property type="project" value="InterPro"/>
</dbReference>
<dbReference type="PRINTS" id="PR00249">
    <property type="entry name" value="GPCRSECRETIN"/>
</dbReference>
<dbReference type="InterPro" id="IPR000832">
    <property type="entry name" value="GPCR_2_secretin-like"/>
</dbReference>
<dbReference type="PROSITE" id="PS50221">
    <property type="entry name" value="GAIN_B"/>
    <property type="match status" value="1"/>
</dbReference>
<dbReference type="SMART" id="SM00303">
    <property type="entry name" value="GPS"/>
    <property type="match status" value="1"/>
</dbReference>
<dbReference type="InterPro" id="IPR057244">
    <property type="entry name" value="GAIN_B"/>
</dbReference>
<feature type="chain" id="PRO_5034580880" description="Adhesion G protein-coupled receptor B1" evidence="16">
    <location>
        <begin position="24"/>
        <end position="1473"/>
    </location>
</feature>
<evidence type="ECO:0000256" key="15">
    <source>
        <dbReference type="SAM" id="Phobius"/>
    </source>
</evidence>
<protein>
    <recommendedName>
        <fullName evidence="22">Adhesion G protein-coupled receptor B1</fullName>
    </recommendedName>
</protein>
<dbReference type="GO" id="GO:0007189">
    <property type="term" value="P:adenylate cyclase-activating G protein-coupled receptor signaling pathway"/>
    <property type="evidence" value="ECO:0007669"/>
    <property type="project" value="TreeGrafter"/>
</dbReference>
<evidence type="ECO:0000256" key="8">
    <source>
        <dbReference type="ARBA" id="ARBA00023040"/>
    </source>
</evidence>